<dbReference type="Pfam" id="PF01553">
    <property type="entry name" value="Acyltransferase"/>
    <property type="match status" value="1"/>
</dbReference>
<dbReference type="PANTHER" id="PTHR10434:SF11">
    <property type="entry name" value="1-ACYL-SN-GLYCEROL-3-PHOSPHATE ACYLTRANSFERASE"/>
    <property type="match status" value="1"/>
</dbReference>
<dbReference type="EMBL" id="CP108318">
    <property type="protein sequence ID" value="WTW62571.1"/>
    <property type="molecule type" value="Genomic_DNA"/>
</dbReference>
<dbReference type="PANTHER" id="PTHR10434">
    <property type="entry name" value="1-ACYL-SN-GLYCEROL-3-PHOSPHATE ACYLTRANSFERASE"/>
    <property type="match status" value="1"/>
</dbReference>
<evidence type="ECO:0000313" key="4">
    <source>
        <dbReference type="EMBL" id="WTW62571.1"/>
    </source>
</evidence>
<accession>A0AAU2V638</accession>
<feature type="domain" description="Phospholipid/glycerol acyltransferase" evidence="3">
    <location>
        <begin position="34"/>
        <end position="153"/>
    </location>
</feature>
<proteinExistence type="predicted"/>
<dbReference type="AlphaFoldDB" id="A0AAU2V638"/>
<dbReference type="GO" id="GO:0005886">
    <property type="term" value="C:plasma membrane"/>
    <property type="evidence" value="ECO:0007669"/>
    <property type="project" value="TreeGrafter"/>
</dbReference>
<name>A0AAU2V638_9ACTN</name>
<dbReference type="InterPro" id="IPR002123">
    <property type="entry name" value="Plipid/glycerol_acylTrfase"/>
</dbReference>
<keyword evidence="2 4" id="KW-0012">Acyltransferase</keyword>
<dbReference type="SMART" id="SM00563">
    <property type="entry name" value="PlsC"/>
    <property type="match status" value="1"/>
</dbReference>
<dbReference type="CDD" id="cd07989">
    <property type="entry name" value="LPLAT_AGPAT-like"/>
    <property type="match status" value="1"/>
</dbReference>
<evidence type="ECO:0000256" key="1">
    <source>
        <dbReference type="ARBA" id="ARBA00022679"/>
    </source>
</evidence>
<sequence>MFRKFLRAFLSLVMRVAFRPRITGVHHIPADGPCIIAANHLSFSDHVFISLAVSRPVCFIGKAERLTGKGVKGKLSAAFFRAIGLVPVERDGGPGGVAALGLAREVIENGQVFGIHPEGTRSPDGRLYRGRTGVGWLAMATGAPVVPCGIVGTDRVQPLGRMMPKLVRFDLHFGAPLTFPEHHGKEGEPRLRRSVTDAVMKEIERLSGLEYVPRFATMNKDAAAEKEKTTA</sequence>
<evidence type="ECO:0000259" key="3">
    <source>
        <dbReference type="SMART" id="SM00563"/>
    </source>
</evidence>
<gene>
    <name evidence="4" type="ORF">OG549_19000</name>
</gene>
<keyword evidence="1" id="KW-0808">Transferase</keyword>
<protein>
    <submittedName>
        <fullName evidence="4">1-acyl-sn-glycerol-3-phosphate acyltransferase</fullName>
    </submittedName>
</protein>
<organism evidence="4">
    <name type="scientific">Streptomyces sp. NBC_00003</name>
    <dbReference type="NCBI Taxonomy" id="2903608"/>
    <lineage>
        <taxon>Bacteria</taxon>
        <taxon>Bacillati</taxon>
        <taxon>Actinomycetota</taxon>
        <taxon>Actinomycetes</taxon>
        <taxon>Kitasatosporales</taxon>
        <taxon>Streptomycetaceae</taxon>
        <taxon>Streptomyces</taxon>
    </lineage>
</organism>
<dbReference type="GO" id="GO:0006654">
    <property type="term" value="P:phosphatidic acid biosynthetic process"/>
    <property type="evidence" value="ECO:0007669"/>
    <property type="project" value="TreeGrafter"/>
</dbReference>
<reference evidence="4" key="1">
    <citation type="submission" date="2022-10" db="EMBL/GenBank/DDBJ databases">
        <title>The complete genomes of actinobacterial strains from the NBC collection.</title>
        <authorList>
            <person name="Joergensen T.S."/>
            <person name="Alvarez Arevalo M."/>
            <person name="Sterndorff E.B."/>
            <person name="Faurdal D."/>
            <person name="Vuksanovic O."/>
            <person name="Mourched A.-S."/>
            <person name="Charusanti P."/>
            <person name="Shaw S."/>
            <person name="Blin K."/>
            <person name="Weber T."/>
        </authorList>
    </citation>
    <scope>NUCLEOTIDE SEQUENCE</scope>
    <source>
        <strain evidence="4">NBC_00003</strain>
    </source>
</reference>
<evidence type="ECO:0000256" key="2">
    <source>
        <dbReference type="ARBA" id="ARBA00023315"/>
    </source>
</evidence>
<dbReference type="GO" id="GO:0003841">
    <property type="term" value="F:1-acylglycerol-3-phosphate O-acyltransferase activity"/>
    <property type="evidence" value="ECO:0007669"/>
    <property type="project" value="TreeGrafter"/>
</dbReference>
<dbReference type="SUPFAM" id="SSF69593">
    <property type="entry name" value="Glycerol-3-phosphate (1)-acyltransferase"/>
    <property type="match status" value="1"/>
</dbReference>